<dbReference type="PROSITE" id="PS51257">
    <property type="entry name" value="PROKAR_LIPOPROTEIN"/>
    <property type="match status" value="1"/>
</dbReference>
<dbReference type="Proteomes" id="UP000267003">
    <property type="component" value="Unassembled WGS sequence"/>
</dbReference>
<evidence type="ECO:0000313" key="3">
    <source>
        <dbReference type="Proteomes" id="UP000267003"/>
    </source>
</evidence>
<feature type="compositionally biased region" description="Pro residues" evidence="1">
    <location>
        <begin position="246"/>
        <end position="257"/>
    </location>
</feature>
<evidence type="ECO:0000313" key="2">
    <source>
        <dbReference type="EMBL" id="RKH57385.1"/>
    </source>
</evidence>
<comment type="caution">
    <text evidence="2">The sequence shown here is derived from an EMBL/GenBank/DDBJ whole genome shotgun (WGS) entry which is preliminary data.</text>
</comment>
<gene>
    <name evidence="2" type="ORF">D7W81_31405</name>
</gene>
<keyword evidence="3" id="KW-1185">Reference proteome</keyword>
<evidence type="ECO:0008006" key="4">
    <source>
        <dbReference type="Google" id="ProtNLM"/>
    </source>
</evidence>
<feature type="region of interest" description="Disordered" evidence="1">
    <location>
        <begin position="238"/>
        <end position="257"/>
    </location>
</feature>
<dbReference type="EMBL" id="RAWK01000241">
    <property type="protein sequence ID" value="RKH57385.1"/>
    <property type="molecule type" value="Genomic_DNA"/>
</dbReference>
<sequence length="257" mass="27234">MTSHRSVAAGLILGVSGCAGVPQAPPATTATVRFSTQVHLRDCDIVATARPLADAQAVDCGVSRSSEERLKARSCVEAAEAAGKPFIAIFHLPGIDSAISQALIRSATGERFQLWYDSDPGGGNGRYRSYISRKACERFAPDANDEAALRCESQTDAFGTIVCRGTEYSLGPPQSAAGLVCMRDDRYIPGIYFCDRPQESKAPIDADFKPVPPGTSLACIVESESSFHCASSPRMGGILGLRWQQDPPPEASPKGGP</sequence>
<organism evidence="2 3">
    <name type="scientific">Corallococcus aberystwythensis</name>
    <dbReference type="NCBI Taxonomy" id="2316722"/>
    <lineage>
        <taxon>Bacteria</taxon>
        <taxon>Pseudomonadati</taxon>
        <taxon>Myxococcota</taxon>
        <taxon>Myxococcia</taxon>
        <taxon>Myxococcales</taxon>
        <taxon>Cystobacterineae</taxon>
        <taxon>Myxococcaceae</taxon>
        <taxon>Corallococcus</taxon>
    </lineage>
</organism>
<evidence type="ECO:0000256" key="1">
    <source>
        <dbReference type="SAM" id="MobiDB-lite"/>
    </source>
</evidence>
<dbReference type="RefSeq" id="WP_147445686.1">
    <property type="nucleotide sequence ID" value="NZ_RAWK01000241.1"/>
</dbReference>
<protein>
    <recommendedName>
        <fullName evidence="4">Lipoprotein</fullName>
    </recommendedName>
</protein>
<proteinExistence type="predicted"/>
<accession>A0A3A8PUH2</accession>
<name>A0A3A8PUH2_9BACT</name>
<reference evidence="3" key="1">
    <citation type="submission" date="2018-09" db="EMBL/GenBank/DDBJ databases">
        <authorList>
            <person name="Livingstone P.G."/>
            <person name="Whitworth D.E."/>
        </authorList>
    </citation>
    <scope>NUCLEOTIDE SEQUENCE [LARGE SCALE GENOMIC DNA]</scope>
    <source>
        <strain evidence="3">AB050A</strain>
    </source>
</reference>
<dbReference type="AlphaFoldDB" id="A0A3A8PUH2"/>